<dbReference type="OrthoDB" id="4119890at2"/>
<dbReference type="RefSeq" id="WP_092379073.1">
    <property type="nucleotide sequence ID" value="NZ_BOPI01000001.1"/>
</dbReference>
<proteinExistence type="predicted"/>
<keyword evidence="1 4" id="KW-0808">Transferase</keyword>
<evidence type="ECO:0000259" key="3">
    <source>
        <dbReference type="PROSITE" id="PS51186"/>
    </source>
</evidence>
<keyword evidence="2" id="KW-0012">Acyltransferase</keyword>
<dbReference type="InterPro" id="IPR016181">
    <property type="entry name" value="Acyl_CoA_acyltransferase"/>
</dbReference>
<dbReference type="Proteomes" id="UP000198707">
    <property type="component" value="Unassembled WGS sequence"/>
</dbReference>
<evidence type="ECO:0000313" key="4">
    <source>
        <dbReference type="EMBL" id="SEJ28590.1"/>
    </source>
</evidence>
<evidence type="ECO:0000313" key="5">
    <source>
        <dbReference type="Proteomes" id="UP000198707"/>
    </source>
</evidence>
<name>A0A1H6XUN5_9ACTN</name>
<dbReference type="Gene3D" id="3.40.630.30">
    <property type="match status" value="1"/>
</dbReference>
<dbReference type="Pfam" id="PF00583">
    <property type="entry name" value="Acetyltransf_1"/>
    <property type="match status" value="1"/>
</dbReference>
<protein>
    <submittedName>
        <fullName evidence="4">Predicted N-acetyltransferase YhbS</fullName>
    </submittedName>
</protein>
<accession>A0A1H6XUN5</accession>
<dbReference type="PANTHER" id="PTHR43877">
    <property type="entry name" value="AMINOALKYLPHOSPHONATE N-ACETYLTRANSFERASE-RELATED-RELATED"/>
    <property type="match status" value="1"/>
</dbReference>
<reference evidence="5" key="1">
    <citation type="submission" date="2016-10" db="EMBL/GenBank/DDBJ databases">
        <authorList>
            <person name="Varghese N."/>
            <person name="Submissions S."/>
        </authorList>
    </citation>
    <scope>NUCLEOTIDE SEQUENCE [LARGE SCALE GENOMIC DNA]</scope>
    <source>
        <strain evidence="5">CGMCC 4.7038</strain>
    </source>
</reference>
<feature type="domain" description="N-acetyltransferase" evidence="3">
    <location>
        <begin position="10"/>
        <end position="155"/>
    </location>
</feature>
<organism evidence="4 5">
    <name type="scientific">Micromonospora phaseoli</name>
    <dbReference type="NCBI Taxonomy" id="1144548"/>
    <lineage>
        <taxon>Bacteria</taxon>
        <taxon>Bacillati</taxon>
        <taxon>Actinomycetota</taxon>
        <taxon>Actinomycetes</taxon>
        <taxon>Micromonosporales</taxon>
        <taxon>Micromonosporaceae</taxon>
        <taxon>Micromonospora</taxon>
    </lineage>
</organism>
<keyword evidence="5" id="KW-1185">Reference proteome</keyword>
<dbReference type="CDD" id="cd04301">
    <property type="entry name" value="NAT_SF"/>
    <property type="match status" value="1"/>
</dbReference>
<dbReference type="InterPro" id="IPR050832">
    <property type="entry name" value="Bact_Acetyltransf"/>
</dbReference>
<dbReference type="STRING" id="1144548.SAMN05443287_103640"/>
<feature type="domain" description="N-acetyltransferase" evidence="3">
    <location>
        <begin position="161"/>
        <end position="317"/>
    </location>
</feature>
<dbReference type="InterPro" id="IPR000182">
    <property type="entry name" value="GNAT_dom"/>
</dbReference>
<dbReference type="SUPFAM" id="SSF55729">
    <property type="entry name" value="Acyl-CoA N-acyltransferases (Nat)"/>
    <property type="match status" value="2"/>
</dbReference>
<dbReference type="EMBL" id="FNYV01000003">
    <property type="protein sequence ID" value="SEJ28590.1"/>
    <property type="molecule type" value="Genomic_DNA"/>
</dbReference>
<sequence>MPNPRRRPSALVRPAHPDDAPSVVALRTLVFPFLVRGVASTRQLIATPPADQHWAGFVAEVDGHAVGWVSASRSERTSEAVGEVSLLHVHPDQRRRGIGAALLARALEHLGPLDLTRLRGRALPEALPFARRHGFTPSRQERFSALELGALPPLPEPSDGVRLVPLTDVDPRRVHEVEALASADEPGDVVAGSIGYDGWRAVTWDNVGLDREASTGAEVDGVLAAISLVKRDGTRMWSDYTGTVPRLRGQGLARLAKLAALHRAAARGVTVAYTGNDAANAPMLAINARLGYRLVATQWSCVRELRPASPSGPEPSP</sequence>
<dbReference type="PROSITE" id="PS51186">
    <property type="entry name" value="GNAT"/>
    <property type="match status" value="2"/>
</dbReference>
<dbReference type="GO" id="GO:0016747">
    <property type="term" value="F:acyltransferase activity, transferring groups other than amino-acyl groups"/>
    <property type="evidence" value="ECO:0007669"/>
    <property type="project" value="InterPro"/>
</dbReference>
<evidence type="ECO:0000256" key="1">
    <source>
        <dbReference type="ARBA" id="ARBA00022679"/>
    </source>
</evidence>
<evidence type="ECO:0000256" key="2">
    <source>
        <dbReference type="ARBA" id="ARBA00023315"/>
    </source>
</evidence>
<dbReference type="AlphaFoldDB" id="A0A1H6XUN5"/>
<gene>
    <name evidence="4" type="ORF">SAMN05443287_103640</name>
</gene>